<gene>
    <name evidence="2" type="ORF">SR187_6965</name>
</gene>
<evidence type="ECO:0000259" key="1">
    <source>
        <dbReference type="Pfam" id="PF00534"/>
    </source>
</evidence>
<accession>A0A2Z5TPF0</accession>
<dbReference type="Gene3D" id="3.40.50.2000">
    <property type="entry name" value="Glycogen Phosphorylase B"/>
    <property type="match status" value="1"/>
</dbReference>
<evidence type="ECO:0000313" key="2">
    <source>
        <dbReference type="EMBL" id="BBA92997.1"/>
    </source>
</evidence>
<proteinExistence type="predicted"/>
<dbReference type="Proteomes" id="UP000269331">
    <property type="component" value="Chromosome"/>
</dbReference>
<dbReference type="AlphaFoldDB" id="A0A2Z5TPF0"/>
<dbReference type="GO" id="GO:0016757">
    <property type="term" value="F:glycosyltransferase activity"/>
    <property type="evidence" value="ECO:0007669"/>
    <property type="project" value="InterPro"/>
</dbReference>
<dbReference type="Pfam" id="PF00534">
    <property type="entry name" value="Glycos_transf_1"/>
    <property type="match status" value="1"/>
</dbReference>
<dbReference type="KEGG" id="srq:SR187_6965"/>
<protein>
    <recommendedName>
        <fullName evidence="1">Glycosyl transferase family 1 domain-containing protein</fullName>
    </recommendedName>
</protein>
<organism evidence="2 3">
    <name type="scientific">Streptococcus ruminantium</name>
    <dbReference type="NCBI Taxonomy" id="1917441"/>
    <lineage>
        <taxon>Bacteria</taxon>
        <taxon>Bacillati</taxon>
        <taxon>Bacillota</taxon>
        <taxon>Bacilli</taxon>
        <taxon>Lactobacillales</taxon>
        <taxon>Streptococcaceae</taxon>
        <taxon>Streptococcus</taxon>
    </lineage>
</organism>
<dbReference type="SUPFAM" id="SSF53756">
    <property type="entry name" value="UDP-Glycosyltransferase/glycogen phosphorylase"/>
    <property type="match status" value="1"/>
</dbReference>
<feature type="domain" description="Glycosyl transferase family 1" evidence="1">
    <location>
        <begin position="79"/>
        <end position="221"/>
    </location>
</feature>
<name>A0A2Z5TPF0_9STRE</name>
<evidence type="ECO:0000313" key="3">
    <source>
        <dbReference type="Proteomes" id="UP000269331"/>
    </source>
</evidence>
<sequence length="258" mass="30105">MELVERFPLFLNSKHFDFPIDKFAKFAHKVVVPDLDRAYIQQAWWNLKELPVVLPNKPYRIPETISFPKETVEALEKIKLEKRKILLYSGIITPERNIEDFAEAIREKSDYCLYIIGLIKEKEEEFKKFLDENKHVVYLGYHSAPSHLEFIKYAHVGLTPYIPTKSHLHPAINALYCAPNKVYEYSAFGVPMIGTNVLGLLRPFEQFGIGRCAKEMTVPEILKCIDYIDAHYEEMSQNCLDFFAKDDLDQIVKEIIEE</sequence>
<dbReference type="InterPro" id="IPR001296">
    <property type="entry name" value="Glyco_trans_1"/>
</dbReference>
<dbReference type="EMBL" id="AP018400">
    <property type="protein sequence ID" value="BBA92997.1"/>
    <property type="molecule type" value="Genomic_DNA"/>
</dbReference>
<reference evidence="2 3" key="1">
    <citation type="journal article" date="2018" name="Genome Biol. Evol.">
        <title>Complete Genome Sequence of Streptococcus ruminantium sp. nov. GUT-187T (=DSM 104980T =JCM 31869T), the Type Strain of S. ruminantium, and Comparison with Genome Sequences of Streptococcus suis Strains.</title>
        <authorList>
            <person name="Tohya M."/>
            <person name="Sekizaki T."/>
            <person name="Miyoshi-Akiyama T."/>
        </authorList>
    </citation>
    <scope>NUCLEOTIDE SEQUENCE [LARGE SCALE GENOMIC DNA]</scope>
    <source>
        <strain evidence="2 3">GUT187T</strain>
    </source>
</reference>